<dbReference type="InterPro" id="IPR025657">
    <property type="entry name" value="RadC_JAB"/>
</dbReference>
<dbReference type="InterPro" id="IPR037518">
    <property type="entry name" value="MPN"/>
</dbReference>
<keyword evidence="4" id="KW-0862">Zinc</keyword>
<evidence type="ECO:0000313" key="8">
    <source>
        <dbReference type="Proteomes" id="UP000183649"/>
    </source>
</evidence>
<accession>A0A0K6I585</accession>
<evidence type="ECO:0000256" key="1">
    <source>
        <dbReference type="ARBA" id="ARBA00022670"/>
    </source>
</evidence>
<evidence type="ECO:0000313" key="7">
    <source>
        <dbReference type="EMBL" id="CUA98203.1"/>
    </source>
</evidence>
<dbReference type="GO" id="GO:0006508">
    <property type="term" value="P:proteolysis"/>
    <property type="evidence" value="ECO:0007669"/>
    <property type="project" value="UniProtKB-KW"/>
</dbReference>
<organism evidence="7 8">
    <name type="scientific">Thiomonas bhubaneswarensis</name>
    <dbReference type="NCBI Taxonomy" id="339866"/>
    <lineage>
        <taxon>Bacteria</taxon>
        <taxon>Pseudomonadati</taxon>
        <taxon>Pseudomonadota</taxon>
        <taxon>Betaproteobacteria</taxon>
        <taxon>Burkholderiales</taxon>
        <taxon>Thiomonas</taxon>
    </lineage>
</organism>
<dbReference type="InterPro" id="IPR001405">
    <property type="entry name" value="UPF0758"/>
</dbReference>
<evidence type="ECO:0000259" key="6">
    <source>
        <dbReference type="PROSITE" id="PS50249"/>
    </source>
</evidence>
<dbReference type="PANTHER" id="PTHR30471">
    <property type="entry name" value="DNA REPAIR PROTEIN RADC"/>
    <property type="match status" value="1"/>
</dbReference>
<dbReference type="GO" id="GO:0046872">
    <property type="term" value="F:metal ion binding"/>
    <property type="evidence" value="ECO:0007669"/>
    <property type="project" value="UniProtKB-KW"/>
</dbReference>
<dbReference type="Gene3D" id="3.40.140.10">
    <property type="entry name" value="Cytidine Deaminase, domain 2"/>
    <property type="match status" value="1"/>
</dbReference>
<dbReference type="AlphaFoldDB" id="A0A0K6I585"/>
<dbReference type="InterPro" id="IPR020891">
    <property type="entry name" value="UPF0758_CS"/>
</dbReference>
<dbReference type="PROSITE" id="PS50249">
    <property type="entry name" value="MPN"/>
    <property type="match status" value="1"/>
</dbReference>
<evidence type="ECO:0000256" key="2">
    <source>
        <dbReference type="ARBA" id="ARBA00022723"/>
    </source>
</evidence>
<gene>
    <name evidence="7" type="ORF">Ga0061069_1076</name>
</gene>
<keyword evidence="1" id="KW-0645">Protease</keyword>
<evidence type="ECO:0000256" key="5">
    <source>
        <dbReference type="ARBA" id="ARBA00023049"/>
    </source>
</evidence>
<protein>
    <submittedName>
        <fullName evidence="7">RadC-like JAB domain</fullName>
    </submittedName>
</protein>
<dbReference type="STRING" id="339866.GCA_001418255_02045"/>
<dbReference type="CDD" id="cd08071">
    <property type="entry name" value="MPN_DUF2466"/>
    <property type="match status" value="1"/>
</dbReference>
<dbReference type="GO" id="GO:0008237">
    <property type="term" value="F:metallopeptidase activity"/>
    <property type="evidence" value="ECO:0007669"/>
    <property type="project" value="UniProtKB-KW"/>
</dbReference>
<evidence type="ECO:0000256" key="3">
    <source>
        <dbReference type="ARBA" id="ARBA00022801"/>
    </source>
</evidence>
<reference evidence="8" key="1">
    <citation type="submission" date="2015-08" db="EMBL/GenBank/DDBJ databases">
        <authorList>
            <person name="Varghese N."/>
        </authorList>
    </citation>
    <scope>NUCLEOTIDE SEQUENCE [LARGE SCALE GENOMIC DNA]</scope>
    <source>
        <strain evidence="8">DSM 18181</strain>
    </source>
</reference>
<dbReference type="OrthoDB" id="9804482at2"/>
<keyword evidence="3" id="KW-0378">Hydrolase</keyword>
<keyword evidence="8" id="KW-1185">Reference proteome</keyword>
<dbReference type="SUPFAM" id="SSF102712">
    <property type="entry name" value="JAB1/MPN domain"/>
    <property type="match status" value="1"/>
</dbReference>
<proteinExistence type="predicted"/>
<dbReference type="EMBL" id="CYHF01000007">
    <property type="protein sequence ID" value="CUA98203.1"/>
    <property type="molecule type" value="Genomic_DNA"/>
</dbReference>
<sequence length="162" mass="17622">MATAYPMPALDPAVYTAREVATIRRSMRLLERGLRSGSPVLGSPIAAGAYLRLWIGAADREIFAALFLDTQNRLIEAEELFRGTLAETSVYPREVLRFALRHNAASVLLAHNHPSGAAEPSVADRTLTTALRDALALVDVRVADHLIVTRSATYSFADHGLL</sequence>
<feature type="domain" description="MPN" evidence="6">
    <location>
        <begin position="40"/>
        <end position="162"/>
    </location>
</feature>
<keyword evidence="5" id="KW-0482">Metalloprotease</keyword>
<dbReference type="PANTHER" id="PTHR30471:SF3">
    <property type="entry name" value="UPF0758 PROTEIN YEES-RELATED"/>
    <property type="match status" value="1"/>
</dbReference>
<dbReference type="PROSITE" id="PS01302">
    <property type="entry name" value="UPF0758"/>
    <property type="match status" value="1"/>
</dbReference>
<dbReference type="Proteomes" id="UP000183649">
    <property type="component" value="Unassembled WGS sequence"/>
</dbReference>
<keyword evidence="2" id="KW-0479">Metal-binding</keyword>
<name>A0A0K6I585_9BURK</name>
<evidence type="ECO:0000256" key="4">
    <source>
        <dbReference type="ARBA" id="ARBA00022833"/>
    </source>
</evidence>
<dbReference type="Pfam" id="PF04002">
    <property type="entry name" value="RadC"/>
    <property type="match status" value="1"/>
</dbReference>